<accession>A0A7X0H6C2</accession>
<organism evidence="1 2">
    <name type="scientific">Algisphaera agarilytica</name>
    <dbReference type="NCBI Taxonomy" id="1385975"/>
    <lineage>
        <taxon>Bacteria</taxon>
        <taxon>Pseudomonadati</taxon>
        <taxon>Planctomycetota</taxon>
        <taxon>Phycisphaerae</taxon>
        <taxon>Phycisphaerales</taxon>
        <taxon>Phycisphaeraceae</taxon>
        <taxon>Algisphaera</taxon>
    </lineage>
</organism>
<dbReference type="RefSeq" id="WP_184675953.1">
    <property type="nucleotide sequence ID" value="NZ_JACHGY010000001.1"/>
</dbReference>
<evidence type="ECO:0000313" key="2">
    <source>
        <dbReference type="Proteomes" id="UP000541810"/>
    </source>
</evidence>
<dbReference type="EMBL" id="JACHGY010000001">
    <property type="protein sequence ID" value="MBB6428635.1"/>
    <property type="molecule type" value="Genomic_DNA"/>
</dbReference>
<keyword evidence="2" id="KW-1185">Reference proteome</keyword>
<dbReference type="Proteomes" id="UP000541810">
    <property type="component" value="Unassembled WGS sequence"/>
</dbReference>
<reference evidence="1 2" key="1">
    <citation type="submission" date="2020-08" db="EMBL/GenBank/DDBJ databases">
        <title>Genomic Encyclopedia of Type Strains, Phase IV (KMG-IV): sequencing the most valuable type-strain genomes for metagenomic binning, comparative biology and taxonomic classification.</title>
        <authorList>
            <person name="Goeker M."/>
        </authorList>
    </citation>
    <scope>NUCLEOTIDE SEQUENCE [LARGE SCALE GENOMIC DNA]</scope>
    <source>
        <strain evidence="1 2">DSM 103725</strain>
    </source>
</reference>
<evidence type="ECO:0000313" key="1">
    <source>
        <dbReference type="EMBL" id="MBB6428635.1"/>
    </source>
</evidence>
<gene>
    <name evidence="1" type="ORF">HNQ40_000441</name>
</gene>
<name>A0A7X0H6C2_9BACT</name>
<proteinExistence type="predicted"/>
<protein>
    <submittedName>
        <fullName evidence="1">Uncharacterized protein</fullName>
    </submittedName>
</protein>
<dbReference type="AlphaFoldDB" id="A0A7X0H6C2"/>
<sequence>MPSHSPEDIQSWDRWFAVECNNHAWDAADAVDPSDEDAVEAMVRCAFASAYHWARAGDTVNLLRADQLLAWVHAVARRLPAAERYAASSQAYLNQGVGGIGDWDRIFQALVQAMISAIAGEKASADSAIAQADALASDLDHNSREIFDKYRAAVRAAG</sequence>
<comment type="caution">
    <text evidence="1">The sequence shown here is derived from an EMBL/GenBank/DDBJ whole genome shotgun (WGS) entry which is preliminary data.</text>
</comment>